<dbReference type="PANTHER" id="PTHR11365">
    <property type="entry name" value="5-OXOPROLINASE RELATED"/>
    <property type="match status" value="1"/>
</dbReference>
<dbReference type="InterPro" id="IPR043129">
    <property type="entry name" value="ATPase_NBD"/>
</dbReference>
<evidence type="ECO:0000313" key="4">
    <source>
        <dbReference type="EMBL" id="KPQ32380.1"/>
    </source>
</evidence>
<dbReference type="GO" id="GO:0006749">
    <property type="term" value="P:glutathione metabolic process"/>
    <property type="evidence" value="ECO:0007669"/>
    <property type="project" value="TreeGrafter"/>
</dbReference>
<evidence type="ECO:0000259" key="2">
    <source>
        <dbReference type="Pfam" id="PF05378"/>
    </source>
</evidence>
<evidence type="ECO:0000259" key="3">
    <source>
        <dbReference type="Pfam" id="PF19278"/>
    </source>
</evidence>
<dbReference type="STRING" id="1666911.HLUCCA11_21690"/>
<comment type="caution">
    <text evidence="4">The sequence shown here is derived from an EMBL/GenBank/DDBJ whole genome shotgun (WGS) entry which is preliminary data.</text>
</comment>
<dbReference type="GO" id="GO:0005829">
    <property type="term" value="C:cytosol"/>
    <property type="evidence" value="ECO:0007669"/>
    <property type="project" value="TreeGrafter"/>
</dbReference>
<evidence type="ECO:0000259" key="1">
    <source>
        <dbReference type="Pfam" id="PF01968"/>
    </source>
</evidence>
<dbReference type="Pfam" id="PF19278">
    <property type="entry name" value="Hydant_A_C"/>
    <property type="match status" value="1"/>
</dbReference>
<dbReference type="InterPro" id="IPR045079">
    <property type="entry name" value="Oxoprolinase-like"/>
</dbReference>
<protein>
    <submittedName>
        <fullName evidence="4">N-methylhydantoinase A</fullName>
        <ecNumber evidence="4">3.5.2.14</ecNumber>
    </submittedName>
</protein>
<dbReference type="EC" id="3.5.2.14" evidence="4"/>
<dbReference type="GO" id="GO:0047423">
    <property type="term" value="F:N-methylhydantoinase (ATP-hydrolyzing) activity"/>
    <property type="evidence" value="ECO:0007669"/>
    <property type="project" value="UniProtKB-EC"/>
</dbReference>
<dbReference type="EMBL" id="LJZR01000059">
    <property type="protein sequence ID" value="KPQ32380.1"/>
    <property type="molecule type" value="Genomic_DNA"/>
</dbReference>
<dbReference type="InterPro" id="IPR002821">
    <property type="entry name" value="Hydantoinase_A"/>
</dbReference>
<name>A0A0P7ZCI8_9CYAN</name>
<accession>A0A0P7ZCI8</accession>
<dbReference type="PANTHER" id="PTHR11365:SF23">
    <property type="entry name" value="HYPOTHETICAL 5-OXOPROLINASE (EUROFUNG)-RELATED"/>
    <property type="match status" value="1"/>
</dbReference>
<dbReference type="InterPro" id="IPR049517">
    <property type="entry name" value="ACX-like_C"/>
</dbReference>
<dbReference type="Pfam" id="PF01968">
    <property type="entry name" value="Hydantoinase_A"/>
    <property type="match status" value="1"/>
</dbReference>
<reference evidence="4 5" key="1">
    <citation type="submission" date="2015-09" db="EMBL/GenBank/DDBJ databases">
        <title>Identification and resolution of microdiversity through metagenomic sequencing of parallel consortia.</title>
        <authorList>
            <person name="Nelson W.C."/>
            <person name="Romine M.F."/>
            <person name="Lindemann S.R."/>
        </authorList>
    </citation>
    <scope>NUCLEOTIDE SEQUENCE [LARGE SCALE GENOMIC DNA]</scope>
    <source>
        <strain evidence="4">Ana</strain>
    </source>
</reference>
<evidence type="ECO:0000313" key="5">
    <source>
        <dbReference type="Proteomes" id="UP000050465"/>
    </source>
</evidence>
<proteinExistence type="predicted"/>
<feature type="domain" description="Acetophenone carboxylase-like C-terminal" evidence="3">
    <location>
        <begin position="509"/>
        <end position="686"/>
    </location>
</feature>
<dbReference type="SUPFAM" id="SSF53067">
    <property type="entry name" value="Actin-like ATPase domain"/>
    <property type="match status" value="1"/>
</dbReference>
<dbReference type="GO" id="GO:0017168">
    <property type="term" value="F:5-oxoprolinase (ATP-hydrolyzing) activity"/>
    <property type="evidence" value="ECO:0007669"/>
    <property type="project" value="TreeGrafter"/>
</dbReference>
<organism evidence="4 5">
    <name type="scientific">Phormidesmis priestleyi Ana</name>
    <dbReference type="NCBI Taxonomy" id="1666911"/>
    <lineage>
        <taxon>Bacteria</taxon>
        <taxon>Bacillati</taxon>
        <taxon>Cyanobacteriota</taxon>
        <taxon>Cyanophyceae</taxon>
        <taxon>Leptolyngbyales</taxon>
        <taxon>Leptolyngbyaceae</taxon>
        <taxon>Phormidesmis</taxon>
    </lineage>
</organism>
<dbReference type="PATRIC" id="fig|1666911.3.peg.3743"/>
<sequence length="707" mass="76746">MKLIGVDIGGTFTDLILADLAQQQTWIHKVPTTVEDPSIGMMQGIQTLCQMARTDCSEVEHVLHGTTIATNTLLTHDGARTGMITTQGYRDIIHIGRHQRPQHYSIMQDIPWQARPLVKRRDRKVVAERLDPKGKVLTPLDEAAAKTAILELKQAGVESIAICFLNSYFDARHEERVAELAQELYPEAFITTSASIFPQFREFERFTTACINAFVGPKVKHYINNLSRSLKEKSVRGELHIMRSNGGVSTAEVAGEQPVTLLLSGLAAGVLGGAAAGEKSKRTRLITFDMGGTSTDIGIVTERGFAEASARDTWISGYPVMVPMIDVHTIGAGGGSIAYVDGGGAFRVGPRSAGAEPGPVCYDKGGQAVTVTDANVVLNRLDPEYFLGGEMAIFPDKAFTAVQSLADQMGLDLYETAAGILTIVNNNMANAIRSRTIQKGQDPRQFALVAQGGAGPLHAAEVALSLGIPEVIVPRYPGITSAMGLLTTDLKHDLIQNEFILSTAPDLDKLNEDLRSLEDQIKAQLRADGFSDAEMTLQRFADCRYVGQGYELRALVPNGNLNETALQTVWQQFHDLHTAEYGHAFTENPVELVTLRVTGTGPMPKLSGLPVPISGAVQDAWLKTAVTYFRVKGKLEKYSTHFFDRDRLPVGGEIKGPAIIFQKDSTVLLPPQSLTTIEANGNLHIRLTSQPTAEPPRAMAIPMATKN</sequence>
<dbReference type="Proteomes" id="UP000050465">
    <property type="component" value="Unassembled WGS sequence"/>
</dbReference>
<dbReference type="Pfam" id="PF05378">
    <property type="entry name" value="Hydant_A_N"/>
    <property type="match status" value="1"/>
</dbReference>
<dbReference type="AlphaFoldDB" id="A0A0P7ZCI8"/>
<feature type="domain" description="Hydantoinase/oxoprolinase N-terminal" evidence="2">
    <location>
        <begin position="4"/>
        <end position="184"/>
    </location>
</feature>
<dbReference type="InterPro" id="IPR008040">
    <property type="entry name" value="Hydant_A_N"/>
</dbReference>
<feature type="domain" description="Hydantoinase A/oxoprolinase" evidence="1">
    <location>
        <begin position="205"/>
        <end position="493"/>
    </location>
</feature>
<gene>
    <name evidence="4" type="primary">hyuA</name>
    <name evidence="4" type="ORF">HLUCCA11_21690</name>
</gene>
<keyword evidence="4" id="KW-0378">Hydrolase</keyword>